<organism evidence="13 14">
    <name type="scientific">Puccinia striiformis</name>
    <dbReference type="NCBI Taxonomy" id="27350"/>
    <lineage>
        <taxon>Eukaryota</taxon>
        <taxon>Fungi</taxon>
        <taxon>Dikarya</taxon>
        <taxon>Basidiomycota</taxon>
        <taxon>Pucciniomycotina</taxon>
        <taxon>Pucciniomycetes</taxon>
        <taxon>Pucciniales</taxon>
        <taxon>Pucciniaceae</taxon>
        <taxon>Puccinia</taxon>
    </lineage>
</organism>
<dbReference type="SMART" id="SM00015">
    <property type="entry name" value="IQ"/>
    <property type="match status" value="4"/>
</dbReference>
<name>A0A2S4WEG6_9BASI</name>
<dbReference type="GO" id="GO:0000146">
    <property type="term" value="F:microfilament motor activity"/>
    <property type="evidence" value="ECO:0007669"/>
    <property type="project" value="TreeGrafter"/>
</dbReference>
<dbReference type="GO" id="GO:0005524">
    <property type="term" value="F:ATP binding"/>
    <property type="evidence" value="ECO:0007669"/>
    <property type="project" value="UniProtKB-UniRule"/>
</dbReference>
<evidence type="ECO:0000256" key="1">
    <source>
        <dbReference type="ARBA" id="ARBA00008314"/>
    </source>
</evidence>
<keyword evidence="7 8" id="KW-0009">Actin-binding</keyword>
<feature type="coiled-coil region" evidence="9">
    <location>
        <begin position="931"/>
        <end position="1055"/>
    </location>
</feature>
<evidence type="ECO:0000256" key="5">
    <source>
        <dbReference type="ARBA" id="ARBA00023123"/>
    </source>
</evidence>
<accession>A0A2S4WEG6</accession>
<dbReference type="InterPro" id="IPR002710">
    <property type="entry name" value="Dilute_dom"/>
</dbReference>
<evidence type="ECO:0008006" key="15">
    <source>
        <dbReference type="Google" id="ProtNLM"/>
    </source>
</evidence>
<feature type="domain" description="Myosin motor" evidence="12">
    <location>
        <begin position="82"/>
        <end position="803"/>
    </location>
</feature>
<gene>
    <name evidence="13" type="ORF">PSHT_03909</name>
</gene>
<evidence type="ECO:0000259" key="12">
    <source>
        <dbReference type="PROSITE" id="PS51456"/>
    </source>
</evidence>
<proteinExistence type="inferred from homology"/>
<dbReference type="InterPro" id="IPR036961">
    <property type="entry name" value="Kinesin_motor_dom_sf"/>
</dbReference>
<evidence type="ECO:0000256" key="3">
    <source>
        <dbReference type="ARBA" id="ARBA00022840"/>
    </source>
</evidence>
<keyword evidence="14" id="KW-1185">Reference proteome</keyword>
<evidence type="ECO:0000256" key="7">
    <source>
        <dbReference type="ARBA" id="ARBA00023203"/>
    </source>
</evidence>
<reference evidence="13 14" key="1">
    <citation type="submission" date="2017-12" db="EMBL/GenBank/DDBJ databases">
        <title>Gene loss provides genomic basis for host adaptation in cereal stripe rust fungi.</title>
        <authorList>
            <person name="Xia C."/>
        </authorList>
    </citation>
    <scope>NUCLEOTIDE SEQUENCE [LARGE SCALE GENOMIC DNA]</scope>
    <source>
        <strain evidence="13 14">93TX-2</strain>
    </source>
</reference>
<evidence type="ECO:0000256" key="2">
    <source>
        <dbReference type="ARBA" id="ARBA00022741"/>
    </source>
</evidence>
<dbReference type="GO" id="GO:0007015">
    <property type="term" value="P:actin filament organization"/>
    <property type="evidence" value="ECO:0007669"/>
    <property type="project" value="TreeGrafter"/>
</dbReference>
<keyword evidence="2 8" id="KW-0547">Nucleotide-binding</keyword>
<dbReference type="Gene3D" id="1.20.58.530">
    <property type="match status" value="1"/>
</dbReference>
<dbReference type="Pfam" id="PF00063">
    <property type="entry name" value="Myosin_head"/>
    <property type="match status" value="1"/>
</dbReference>
<dbReference type="Gene3D" id="1.10.10.820">
    <property type="match status" value="1"/>
</dbReference>
<feature type="domain" description="Dilute" evidence="11">
    <location>
        <begin position="1284"/>
        <end position="1477"/>
    </location>
</feature>
<reference evidence="14" key="2">
    <citation type="journal article" date="2018" name="BMC Genomics">
        <title>Genomic insights into host adaptation between the wheat stripe rust pathogen (Puccinia striiformis f. sp. tritici) and the barley stripe rust pathogen (Puccinia striiformis f. sp. hordei).</title>
        <authorList>
            <person name="Xia C."/>
            <person name="Wang M."/>
            <person name="Yin C."/>
            <person name="Cornejo O.E."/>
            <person name="Hulbert S.H."/>
            <person name="Chen X."/>
        </authorList>
    </citation>
    <scope>NUCLEOTIDE SEQUENCE [LARGE SCALE GENOMIC DNA]</scope>
    <source>
        <strain evidence="14">93TX-2</strain>
    </source>
</reference>
<evidence type="ECO:0000256" key="10">
    <source>
        <dbReference type="SAM" id="MobiDB-lite"/>
    </source>
</evidence>
<dbReference type="OrthoDB" id="6108017at2759"/>
<evidence type="ECO:0000256" key="8">
    <source>
        <dbReference type="PROSITE-ProRule" id="PRU00782"/>
    </source>
</evidence>
<dbReference type="FunFam" id="1.10.10.820:FF:000001">
    <property type="entry name" value="Myosin heavy chain"/>
    <property type="match status" value="1"/>
</dbReference>
<dbReference type="PROSITE" id="PS50096">
    <property type="entry name" value="IQ"/>
    <property type="match status" value="3"/>
</dbReference>
<dbReference type="InterPro" id="IPR036103">
    <property type="entry name" value="MYSc_Myo5"/>
</dbReference>
<comment type="similarity">
    <text evidence="1 8">Belongs to the TRAFAC class myosin-kinesin ATPase superfamily. Myosin family.</text>
</comment>
<dbReference type="GO" id="GO:0051015">
    <property type="term" value="F:actin filament binding"/>
    <property type="evidence" value="ECO:0007669"/>
    <property type="project" value="TreeGrafter"/>
</dbReference>
<feature type="region of interest" description="Disordered" evidence="10">
    <location>
        <begin position="1166"/>
        <end position="1187"/>
    </location>
</feature>
<evidence type="ECO:0000256" key="9">
    <source>
        <dbReference type="SAM" id="Coils"/>
    </source>
</evidence>
<dbReference type="Proteomes" id="UP000238274">
    <property type="component" value="Unassembled WGS sequence"/>
</dbReference>
<reference evidence="14" key="3">
    <citation type="journal article" date="2018" name="Mol. Plant Microbe Interact.">
        <title>Genome sequence resources for the wheat stripe rust pathogen (Puccinia striiformis f. sp. tritici) and the barley stripe rust pathogen (Puccinia striiformis f. sp. hordei).</title>
        <authorList>
            <person name="Xia C."/>
            <person name="Wang M."/>
            <person name="Yin C."/>
            <person name="Cornejo O.E."/>
            <person name="Hulbert S.H."/>
            <person name="Chen X."/>
        </authorList>
    </citation>
    <scope>NUCLEOTIDE SEQUENCE [LARGE SCALE GENOMIC DNA]</scope>
    <source>
        <strain evidence="14">93TX-2</strain>
    </source>
</reference>
<dbReference type="PANTHER" id="PTHR13140:SF706">
    <property type="entry name" value="DILUTE CLASS UNCONVENTIONAL MYOSIN, ISOFORM C"/>
    <property type="match status" value="1"/>
</dbReference>
<dbReference type="PROSITE" id="PS51456">
    <property type="entry name" value="MYOSIN_MOTOR"/>
    <property type="match status" value="1"/>
</dbReference>
<evidence type="ECO:0000256" key="4">
    <source>
        <dbReference type="ARBA" id="ARBA00023054"/>
    </source>
</evidence>
<keyword evidence="6 8" id="KW-0505">Motor protein</keyword>
<dbReference type="CDD" id="cd01380">
    <property type="entry name" value="MYSc_Myo5"/>
    <property type="match status" value="1"/>
</dbReference>
<evidence type="ECO:0000256" key="6">
    <source>
        <dbReference type="ARBA" id="ARBA00023175"/>
    </source>
</evidence>
<dbReference type="SUPFAM" id="SSF52540">
    <property type="entry name" value="P-loop containing nucleoside triphosphate hydrolases"/>
    <property type="match status" value="2"/>
</dbReference>
<dbReference type="InterPro" id="IPR000048">
    <property type="entry name" value="IQ_motif_EF-hand-BS"/>
</dbReference>
<protein>
    <recommendedName>
        <fullName evidence="15">Myosin motor domain-containing protein</fullName>
    </recommendedName>
</protein>
<dbReference type="GO" id="GO:0016459">
    <property type="term" value="C:myosin complex"/>
    <property type="evidence" value="ECO:0007669"/>
    <property type="project" value="UniProtKB-KW"/>
</dbReference>
<feature type="binding site" evidence="8">
    <location>
        <begin position="176"/>
        <end position="183"/>
    </location>
    <ligand>
        <name>ATP</name>
        <dbReference type="ChEBI" id="CHEBI:30616"/>
    </ligand>
</feature>
<evidence type="ECO:0000259" key="11">
    <source>
        <dbReference type="PROSITE" id="PS51126"/>
    </source>
</evidence>
<keyword evidence="5 8" id="KW-0518">Myosin</keyword>
<dbReference type="GO" id="GO:0016020">
    <property type="term" value="C:membrane"/>
    <property type="evidence" value="ECO:0007669"/>
    <property type="project" value="TreeGrafter"/>
</dbReference>
<feature type="compositionally biased region" description="Low complexity" evidence="10">
    <location>
        <begin position="1129"/>
        <end position="1143"/>
    </location>
</feature>
<dbReference type="PROSITE" id="PS51126">
    <property type="entry name" value="DILUTE"/>
    <property type="match status" value="1"/>
</dbReference>
<dbReference type="GO" id="GO:0005737">
    <property type="term" value="C:cytoplasm"/>
    <property type="evidence" value="ECO:0007669"/>
    <property type="project" value="TreeGrafter"/>
</dbReference>
<dbReference type="InterPro" id="IPR001609">
    <property type="entry name" value="Myosin_head_motor_dom-like"/>
</dbReference>
<keyword evidence="4 9" id="KW-0175">Coiled coil</keyword>
<feature type="region of interest" description="Disordered" evidence="10">
    <location>
        <begin position="1129"/>
        <end position="1152"/>
    </location>
</feature>
<evidence type="ECO:0000313" key="14">
    <source>
        <dbReference type="Proteomes" id="UP000238274"/>
    </source>
</evidence>
<dbReference type="PRINTS" id="PR00193">
    <property type="entry name" value="MYOSINHEAVY"/>
</dbReference>
<dbReference type="InterPro" id="IPR027417">
    <property type="entry name" value="P-loop_NTPase"/>
</dbReference>
<dbReference type="VEuPathDB" id="FungiDB:PSTT_06137"/>
<sequence>PTMEITVSLDSYTKGTRAWFPDKDEGWLSAELQDKDIAANGSIKLLFIDDNGKERTVTTTTDQVEKTRGADLPPLRNPPLLEATEDLTNLSYLNEPAVLHTIRTRYTTARQIYTYSGIVLVAVNPFIGVPLYSSDIVQAYAGRKKGELEPHLFAIAEDAYRCMIRDRRDQTVIVSGESGAGKTVSAKYIMRYFATVDDPDRPGKRKPQGADGSGMTEVEEQILATNPIMEAFGNAKTTRNDNSSRFGKYIEILFDNEQNIVGAKIRTYLLERSRLVYQPETERNYHIFYQLIAGTPQAERKQLGLDSISKFHYLNQGGPSAEKIASVDDKKEFGLTQDALSTVGIGMTQQWAIFKLLAALLHLGNIEINAARTDATLNDDDPSLVLACSLLEIEQSEFKKWTIKKQIVTRSEKIVTSLSAAAAIIVSSNGLCKSSMEVFTIPDLDDKVASFIGVLDIYGFEFFKTNSFEQFCINYTNEKLQAEFNAHVFKLEQEEYIREKIDWKFIEFSDNQPTIDLIEGKLGILSLLDEESRLPSGSDLSFVQKLYTQLSKPEHAKVFKKPKFGTSAFTIAHYALDELLEKAQEMRNTPNGSATIVNRSAMASPADAITSPVSPSTVSSKRTSLFDGPASSIVTKRTSVSTTISSVASPRASGPVKRVMGGAAGAGGATKKPTLGSIFKQSLIALMETIDSTNAHYIRCIKPNEAKVAWAFDPPMVLGQLRACGVLETIKISAAGYPTRWTFVDFAERYYMLIKSDQWKNDVKVVCLSILKNTIKDENKYQLGLTKLFFRAGMLAYLEQVRKDRINFLVTLMQKNFLRAFHQTRYRRIRTTIMGIQCLVRRKIAIQMKERAREERSVLMIQKANSAYLGRQAFLKTRSFVVRLQSRIRGGKIRSTFGQEKTFVSASRLQALFRRILSKRKYEIEIRKVILIQSLQRKRMARRELMALKQEAKSVVHFKEVSYKLENKVVELTQTLQKRTQENKSLQSKLNELQTQLESWMSKYDEIDRQTKDLKTIVDKPTVDLPEFEALGEQKKEAESQLAESLRKIAEQDKHITKLTIEFEKQSKEMEERQKLLDSMTANGTGNDAATVSGMRQELLSLREQLSRALNTQKTMPRSDTAFHMATGQGNQGNTNATGGPPTLNIGITGSPAPIKRKLRRHSADDLGAEVVPSTPTPSSGLIIPPNRFDNPRAVSVAYAQTLNIHPEDQLADPSEIVMRLLEDEEPLDEDVLVGLIKTLKIPIPSVQNPPSAKEVLFPAHLISLVTNEMWKYGLMRESERFLANVMQTIQQHVMGFQGEEAIVPGIFWLSNVHEVLSFVCIAESDILQGIGPGVDGAGRDFDWDDYERLVTIVKHDLDSLEYNIYHTWMQETKKKLHKMVVPALIESQSLPGFVTNDSGGRLFNRLLSGNNQPAFNMEDILNLLNKVWKSLKSYYVEQSVIQQVVTELLKLIGVTSFNDLLMRRNFCSGKERCKSI</sequence>
<evidence type="ECO:0000313" key="13">
    <source>
        <dbReference type="EMBL" id="POW20128.1"/>
    </source>
</evidence>
<dbReference type="Gene3D" id="1.20.120.720">
    <property type="entry name" value="Myosin VI head, motor domain, U50 subdomain"/>
    <property type="match status" value="1"/>
</dbReference>
<dbReference type="PANTHER" id="PTHR13140">
    <property type="entry name" value="MYOSIN"/>
    <property type="match status" value="1"/>
</dbReference>
<dbReference type="VEuPathDB" id="FungiDB:PSHT_03909"/>
<comment type="caution">
    <text evidence="13">The sequence shown here is derived from an EMBL/GenBank/DDBJ whole genome shotgun (WGS) entry which is preliminary data.</text>
</comment>
<dbReference type="SMART" id="SM00242">
    <property type="entry name" value="MYSc"/>
    <property type="match status" value="1"/>
</dbReference>
<feature type="region of interest" description="Actin-binding" evidence="8">
    <location>
        <begin position="683"/>
        <end position="705"/>
    </location>
</feature>
<dbReference type="Gene3D" id="1.20.5.4820">
    <property type="match status" value="1"/>
</dbReference>
<feature type="non-terminal residue" evidence="13">
    <location>
        <position position="1"/>
    </location>
</feature>
<dbReference type="Gene3D" id="3.40.850.10">
    <property type="entry name" value="Kinesin motor domain"/>
    <property type="match status" value="1"/>
</dbReference>
<dbReference type="EMBL" id="PKSM01000038">
    <property type="protein sequence ID" value="POW20128.1"/>
    <property type="molecule type" value="Genomic_DNA"/>
</dbReference>
<keyword evidence="3 8" id="KW-0067">ATP-binding</keyword>